<dbReference type="RefSeq" id="WP_305024233.1">
    <property type="nucleotide sequence ID" value="NZ_JAUQTB010000005.1"/>
</dbReference>
<dbReference type="InterPro" id="IPR028345">
    <property type="entry name" value="Antibiotic_NAT-like"/>
</dbReference>
<dbReference type="EMBL" id="JAUQTB010000005">
    <property type="protein sequence ID" value="MDO7907034.1"/>
    <property type="molecule type" value="Genomic_DNA"/>
</dbReference>
<dbReference type="Pfam" id="PF02522">
    <property type="entry name" value="Antibiotic_NAT"/>
    <property type="match status" value="1"/>
</dbReference>
<comment type="caution">
    <text evidence="5">The sequence shown here is derived from an EMBL/GenBank/DDBJ whole genome shotgun (WGS) entry which is preliminary data.</text>
</comment>
<evidence type="ECO:0000313" key="6">
    <source>
        <dbReference type="Proteomes" id="UP001240171"/>
    </source>
</evidence>
<evidence type="ECO:0000256" key="3">
    <source>
        <dbReference type="ARBA" id="ARBA00023315"/>
    </source>
</evidence>
<name>A0ABT9CCQ3_9BACL</name>
<dbReference type="PANTHER" id="PTHR11104">
    <property type="entry name" value="AMINOGLYCOSIDE N3-ACETYLTRANSFERASE"/>
    <property type="match status" value="1"/>
</dbReference>
<proteinExistence type="inferred from homology"/>
<evidence type="ECO:0000256" key="4">
    <source>
        <dbReference type="RuleBase" id="RU365031"/>
    </source>
</evidence>
<keyword evidence="4" id="KW-0046">Antibiotic resistance</keyword>
<evidence type="ECO:0000313" key="5">
    <source>
        <dbReference type="EMBL" id="MDO7907034.1"/>
    </source>
</evidence>
<evidence type="ECO:0000256" key="2">
    <source>
        <dbReference type="ARBA" id="ARBA00022679"/>
    </source>
</evidence>
<comment type="catalytic activity">
    <reaction evidence="4">
        <text>a 2-deoxystreptamine antibiotic + acetyl-CoA = an N(3)-acetyl-2-deoxystreptamine antibiotic + CoA + H(+)</text>
        <dbReference type="Rhea" id="RHEA:12665"/>
        <dbReference type="ChEBI" id="CHEBI:15378"/>
        <dbReference type="ChEBI" id="CHEBI:57287"/>
        <dbReference type="ChEBI" id="CHEBI:57288"/>
        <dbReference type="ChEBI" id="CHEBI:57921"/>
        <dbReference type="ChEBI" id="CHEBI:77452"/>
        <dbReference type="EC" id="2.3.1.81"/>
    </reaction>
</comment>
<keyword evidence="2 4" id="KW-0808">Transferase</keyword>
<gene>
    <name evidence="5" type="ORF">Q5741_11465</name>
</gene>
<accession>A0ABT9CCQ3</accession>
<comment type="similarity">
    <text evidence="1 4">Belongs to the antibiotic N-acetyltransferase family.</text>
</comment>
<dbReference type="EC" id="2.3.1.-" evidence="4"/>
<dbReference type="PANTHER" id="PTHR11104:SF0">
    <property type="entry name" value="SPBETA PROPHAGE-DERIVED AMINOGLYCOSIDE N(3')-ACETYLTRANSFERASE-LIKE PROTEIN YOKD"/>
    <property type="match status" value="1"/>
</dbReference>
<dbReference type="Proteomes" id="UP001240171">
    <property type="component" value="Unassembled WGS sequence"/>
</dbReference>
<dbReference type="InterPro" id="IPR003679">
    <property type="entry name" value="Amioglycoside_AcTrfase"/>
</dbReference>
<dbReference type="SUPFAM" id="SSF110710">
    <property type="entry name" value="TTHA0583/YokD-like"/>
    <property type="match status" value="1"/>
</dbReference>
<reference evidence="5 6" key="1">
    <citation type="submission" date="2023-07" db="EMBL/GenBank/DDBJ databases">
        <title>Paenibacillus sp. JX-17 nov. isolated from soil.</title>
        <authorList>
            <person name="Wan Y."/>
            <person name="Liu B."/>
        </authorList>
    </citation>
    <scope>NUCLEOTIDE SEQUENCE [LARGE SCALE GENOMIC DNA]</scope>
    <source>
        <strain evidence="5 6">JX-17</strain>
    </source>
</reference>
<protein>
    <recommendedName>
        <fullName evidence="4">Aminoglycoside N(3)-acetyltransferase</fullName>
        <ecNumber evidence="4">2.3.1.-</ecNumber>
    </recommendedName>
</protein>
<keyword evidence="6" id="KW-1185">Reference proteome</keyword>
<evidence type="ECO:0000256" key="1">
    <source>
        <dbReference type="ARBA" id="ARBA00006383"/>
    </source>
</evidence>
<organism evidence="5 6">
    <name type="scientific">Paenibacillus lacisoli</name>
    <dbReference type="NCBI Taxonomy" id="3064525"/>
    <lineage>
        <taxon>Bacteria</taxon>
        <taxon>Bacillati</taxon>
        <taxon>Bacillota</taxon>
        <taxon>Bacilli</taxon>
        <taxon>Bacillales</taxon>
        <taxon>Paenibacillaceae</taxon>
        <taxon>Paenibacillus</taxon>
    </lineage>
</organism>
<keyword evidence="3 4" id="KW-0012">Acyltransferase</keyword>
<sequence>MTAQRITDQPVTASEIVVTLREKLSIKPGMVLLVHSSLSAFKRYIPGGAAAVIMALEEVLGPEGTLIMPTQSSDLTDPSTWMAPPADPKWWDLIRDEMPAYDPFLTETRGMGSIPELFRLQPGVRRSCHPQLSFAAKGPLAEQIIDHHSLDFGLGEHSPLARMYDLEAQVLFLGTTHATNTSFHLAEYRTAYRGRVELMSQAPLLTESGKEWKEFKNYNIDSDDFEALGADFEQEHPSSWKRCTLGEADCFLASQRDMVDYAAMWLAVKR</sequence>